<organism evidence="15 16">
    <name type="scientific">Pleurodeles waltl</name>
    <name type="common">Iberian ribbed newt</name>
    <dbReference type="NCBI Taxonomy" id="8319"/>
    <lineage>
        <taxon>Eukaryota</taxon>
        <taxon>Metazoa</taxon>
        <taxon>Chordata</taxon>
        <taxon>Craniata</taxon>
        <taxon>Vertebrata</taxon>
        <taxon>Euteleostomi</taxon>
        <taxon>Amphibia</taxon>
        <taxon>Batrachia</taxon>
        <taxon>Caudata</taxon>
        <taxon>Salamandroidea</taxon>
        <taxon>Salamandridae</taxon>
        <taxon>Pleurodelinae</taxon>
        <taxon>Pleurodeles</taxon>
    </lineage>
</organism>
<dbReference type="GO" id="GO:0006508">
    <property type="term" value="P:proteolysis"/>
    <property type="evidence" value="ECO:0007669"/>
    <property type="project" value="UniProtKB-KW"/>
</dbReference>
<dbReference type="SMART" id="SM00232">
    <property type="entry name" value="JAB_MPN"/>
    <property type="match status" value="1"/>
</dbReference>
<accession>A0AAV7QMR9</accession>
<evidence type="ECO:0000256" key="11">
    <source>
        <dbReference type="ARBA" id="ARBA00058830"/>
    </source>
</evidence>
<comment type="function">
    <text evidence="11">Zinc metalloprotease that specifically cleaves 'Lys-63'-linked polyubiquitin chains. Acts as a positive regulator of the TORC1 signaling pathway by mediating 'Lys-63'-linked deubiquitination of SESN2, thereby inhibiting SESN2-interaction with the GATOR2 complex. Does not cleave 'Lys-48'-linked polyubiquitin chains.</text>
</comment>
<dbReference type="GO" id="GO:0140492">
    <property type="term" value="F:metal-dependent deubiquitinase activity"/>
    <property type="evidence" value="ECO:0007669"/>
    <property type="project" value="InterPro"/>
</dbReference>
<evidence type="ECO:0000256" key="1">
    <source>
        <dbReference type="ARBA" id="ARBA00001947"/>
    </source>
</evidence>
<evidence type="ECO:0000256" key="10">
    <source>
        <dbReference type="ARBA" id="ARBA00023049"/>
    </source>
</evidence>
<dbReference type="PROSITE" id="PS50249">
    <property type="entry name" value="MPN"/>
    <property type="match status" value="1"/>
</dbReference>
<evidence type="ECO:0000259" key="14">
    <source>
        <dbReference type="PROSITE" id="PS50249"/>
    </source>
</evidence>
<evidence type="ECO:0000256" key="5">
    <source>
        <dbReference type="ARBA" id="ARBA00022723"/>
    </source>
</evidence>
<dbReference type="SUPFAM" id="SSF102712">
    <property type="entry name" value="JAB1/MPN domain"/>
    <property type="match status" value="1"/>
</dbReference>
<comment type="caution">
    <text evidence="15">The sequence shown here is derived from an EMBL/GenBank/DDBJ whole genome shotgun (WGS) entry which is preliminary data.</text>
</comment>
<comment type="similarity">
    <text evidence="2">Belongs to the peptidase M67C family.</text>
</comment>
<dbReference type="GO" id="GO:0046872">
    <property type="term" value="F:metal ion binding"/>
    <property type="evidence" value="ECO:0007669"/>
    <property type="project" value="UniProtKB-KW"/>
</dbReference>
<evidence type="ECO:0000256" key="12">
    <source>
        <dbReference type="ARBA" id="ARBA00072611"/>
    </source>
</evidence>
<dbReference type="FunFam" id="1.20.58.80:FF:000012">
    <property type="entry name" value="AMSH-like protease isoform X1"/>
    <property type="match status" value="1"/>
</dbReference>
<dbReference type="InterPro" id="IPR000555">
    <property type="entry name" value="JAMM/MPN+_dom"/>
</dbReference>
<dbReference type="GO" id="GO:0061578">
    <property type="term" value="F:K63-linked deubiquitinase activity"/>
    <property type="evidence" value="ECO:0007669"/>
    <property type="project" value="InterPro"/>
</dbReference>
<keyword evidence="3" id="KW-0597">Phosphoprotein</keyword>
<dbReference type="InterPro" id="IPR044098">
    <property type="entry name" value="STAMBP/STALP-like_MPN"/>
</dbReference>
<dbReference type="EMBL" id="JANPWB010000010">
    <property type="protein sequence ID" value="KAJ1141811.1"/>
    <property type="molecule type" value="Genomic_DNA"/>
</dbReference>
<keyword evidence="7" id="KW-0378">Hydrolase</keyword>
<dbReference type="SUPFAM" id="SSF140856">
    <property type="entry name" value="USP8 N-terminal domain-like"/>
    <property type="match status" value="1"/>
</dbReference>
<evidence type="ECO:0000313" key="16">
    <source>
        <dbReference type="Proteomes" id="UP001066276"/>
    </source>
</evidence>
<protein>
    <recommendedName>
        <fullName evidence="12">AMSH-like protease</fullName>
    </recommendedName>
    <alternativeName>
        <fullName evidence="13">STAM-binding protein-like 1</fullName>
    </alternativeName>
</protein>
<evidence type="ECO:0000256" key="9">
    <source>
        <dbReference type="ARBA" id="ARBA00022990"/>
    </source>
</evidence>
<feature type="domain" description="MPN" evidence="14">
    <location>
        <begin position="274"/>
        <end position="403"/>
    </location>
</feature>
<dbReference type="Pfam" id="PF01398">
    <property type="entry name" value="JAB"/>
    <property type="match status" value="1"/>
</dbReference>
<dbReference type="AlphaFoldDB" id="A0AAV7QMR9"/>
<dbReference type="GO" id="GO:0005768">
    <property type="term" value="C:endosome"/>
    <property type="evidence" value="ECO:0007669"/>
    <property type="project" value="TreeGrafter"/>
</dbReference>
<dbReference type="PANTHER" id="PTHR12947">
    <property type="entry name" value="AMSH-LIKE PROTEASE"/>
    <property type="match status" value="1"/>
</dbReference>
<dbReference type="Proteomes" id="UP001066276">
    <property type="component" value="Chromosome 6"/>
</dbReference>
<evidence type="ECO:0000313" key="15">
    <source>
        <dbReference type="EMBL" id="KAJ1141811.1"/>
    </source>
</evidence>
<keyword evidence="8" id="KW-0862">Zinc</keyword>
<evidence type="ECO:0000256" key="4">
    <source>
        <dbReference type="ARBA" id="ARBA00022670"/>
    </source>
</evidence>
<keyword evidence="10" id="KW-0482">Metalloprotease</keyword>
<evidence type="ECO:0000256" key="3">
    <source>
        <dbReference type="ARBA" id="ARBA00022553"/>
    </source>
</evidence>
<dbReference type="InterPro" id="IPR015063">
    <property type="entry name" value="USP8_dimer"/>
</dbReference>
<evidence type="ECO:0000256" key="13">
    <source>
        <dbReference type="ARBA" id="ARBA00079042"/>
    </source>
</evidence>
<name>A0AAV7QMR9_PLEWA</name>
<keyword evidence="16" id="KW-1185">Reference proteome</keyword>
<evidence type="ECO:0000256" key="2">
    <source>
        <dbReference type="ARBA" id="ARBA00010981"/>
    </source>
</evidence>
<dbReference type="InterPro" id="IPR037518">
    <property type="entry name" value="MPN"/>
</dbReference>
<dbReference type="GO" id="GO:0070536">
    <property type="term" value="P:protein K63-linked deubiquitination"/>
    <property type="evidence" value="ECO:0007669"/>
    <property type="project" value="InterPro"/>
</dbReference>
<keyword evidence="4" id="KW-0645">Protease</keyword>
<keyword evidence="6" id="KW-0833">Ubl conjugation pathway</keyword>
<dbReference type="CDD" id="cd08066">
    <property type="entry name" value="MPN_AMSH_like"/>
    <property type="match status" value="1"/>
</dbReference>
<evidence type="ECO:0000256" key="6">
    <source>
        <dbReference type="ARBA" id="ARBA00022786"/>
    </source>
</evidence>
<comment type="cofactor">
    <cofactor evidence="1">
        <name>Zn(2+)</name>
        <dbReference type="ChEBI" id="CHEBI:29105"/>
    </cofactor>
</comment>
<dbReference type="FunFam" id="3.40.140.10:FF:000010">
    <property type="entry name" value="AMSH-like protease isoform X1"/>
    <property type="match status" value="1"/>
</dbReference>
<reference evidence="15" key="1">
    <citation type="journal article" date="2022" name="bioRxiv">
        <title>Sequencing and chromosome-scale assembly of the giantPleurodeles waltlgenome.</title>
        <authorList>
            <person name="Brown T."/>
            <person name="Elewa A."/>
            <person name="Iarovenko S."/>
            <person name="Subramanian E."/>
            <person name="Araus A.J."/>
            <person name="Petzold A."/>
            <person name="Susuki M."/>
            <person name="Suzuki K.-i.T."/>
            <person name="Hayashi T."/>
            <person name="Toyoda A."/>
            <person name="Oliveira C."/>
            <person name="Osipova E."/>
            <person name="Leigh N.D."/>
            <person name="Simon A."/>
            <person name="Yun M.H."/>
        </authorList>
    </citation>
    <scope>NUCLEOTIDE SEQUENCE</scope>
    <source>
        <strain evidence="15">20211129_DDA</strain>
        <tissue evidence="15">Liver</tissue>
    </source>
</reference>
<dbReference type="Pfam" id="PF08969">
    <property type="entry name" value="USP8_dimer"/>
    <property type="match status" value="1"/>
</dbReference>
<sequence>MQKKDTMEQPFSVTSLKKLVAMPDHTDVSLSPEERVRALSKLGCNITINEDITPRRYFRSGVEMERMAYVYLEEGNLENAFVLYNKFITLFVEKLPNHRDYQQCGVPEKQDIMKKLKDVAFPRTDELKKSLLKKYNIEYQEHLQANNTHKVELLKKVEQQRFVEEERKRIAQIRQLQIESQQFDYFEDQLRRQDLARDLMKTNENVKVSEQTDGSMLSCISAPKNNSLSKVFSDKAHKGDAAVCAGQSPPVSRALKPAATLSAVQTQMVEGLRSVVLPRDLMHKFLLLADANTTRGIETCGILCGKLTHNEFTVTHVIVPKQSAGPDYCDVENVEELFSVQDQHNLLTLGWIHTHPTQTAFLSSVDLHTHCSYQLMLPEAIAIVCAPKHKDTGIFRLTSAGMLEVSGCKRKGFHPHSKDPKQFNVCKHVVVKDIKITLLDLR</sequence>
<evidence type="ECO:0000256" key="8">
    <source>
        <dbReference type="ARBA" id="ARBA00022833"/>
    </source>
</evidence>
<proteinExistence type="inferred from homology"/>
<evidence type="ECO:0000256" key="7">
    <source>
        <dbReference type="ARBA" id="ARBA00022801"/>
    </source>
</evidence>
<dbReference type="GO" id="GO:0016020">
    <property type="term" value="C:membrane"/>
    <property type="evidence" value="ECO:0007669"/>
    <property type="project" value="TreeGrafter"/>
</dbReference>
<gene>
    <name evidence="15" type="ORF">NDU88_008139</name>
</gene>
<dbReference type="Gene3D" id="1.20.58.80">
    <property type="entry name" value="Phosphotransferase system, lactose/cellobiose-type IIA subunit"/>
    <property type="match status" value="1"/>
</dbReference>
<keyword evidence="5" id="KW-0479">Metal-binding</keyword>
<dbReference type="Gene3D" id="3.40.140.10">
    <property type="entry name" value="Cytidine Deaminase, domain 2"/>
    <property type="match status" value="1"/>
</dbReference>
<keyword evidence="9" id="KW-0007">Acetylation</keyword>
<dbReference type="PANTHER" id="PTHR12947:SF7">
    <property type="entry name" value="AMSH-LIKE PROTEASE"/>
    <property type="match status" value="1"/>
</dbReference>